<feature type="region of interest" description="Disordered" evidence="1">
    <location>
        <begin position="76"/>
        <end position="109"/>
    </location>
</feature>
<proteinExistence type="predicted"/>
<feature type="region of interest" description="Disordered" evidence="1">
    <location>
        <begin position="607"/>
        <end position="657"/>
    </location>
</feature>
<evidence type="ECO:0000256" key="1">
    <source>
        <dbReference type="SAM" id="MobiDB-lite"/>
    </source>
</evidence>
<dbReference type="Proteomes" id="UP000029121">
    <property type="component" value="Unassembled WGS sequence"/>
</dbReference>
<evidence type="ECO:0000259" key="2">
    <source>
        <dbReference type="Pfam" id="PF06972"/>
    </source>
</evidence>
<feature type="region of interest" description="Disordered" evidence="1">
    <location>
        <begin position="1"/>
        <end position="34"/>
    </location>
</feature>
<feature type="compositionally biased region" description="Polar residues" evidence="1">
    <location>
        <begin position="607"/>
        <end position="622"/>
    </location>
</feature>
<feature type="region of interest" description="Disordered" evidence="1">
    <location>
        <begin position="382"/>
        <end position="403"/>
    </location>
</feature>
<gene>
    <name evidence="3" type="ORF">CARUB_v10028652mg</name>
</gene>
<dbReference type="PANTHER" id="PTHR46445:SF3">
    <property type="entry name" value="RNA POLYMERASE II DEGRADATION FACTOR-LIKE PROTEIN (DUF1296)-RELATED"/>
    <property type="match status" value="1"/>
</dbReference>
<dbReference type="InterPro" id="IPR009060">
    <property type="entry name" value="UBA-like_sf"/>
</dbReference>
<evidence type="ECO:0000313" key="4">
    <source>
        <dbReference type="Proteomes" id="UP000029121"/>
    </source>
</evidence>
<name>R0GVP6_9BRAS</name>
<feature type="compositionally biased region" description="Basic and acidic residues" evidence="1">
    <location>
        <begin position="648"/>
        <end position="657"/>
    </location>
</feature>
<sequence length="657" mass="73452">MGSSSSGKKRKRQRKKEEEDSNVNADAIPESSREIVQTMKEVVNCSEQEIYAMLVECNMDADEAITRLLSQDSFQEVKSKRDKKKETKNLSDSQRVGSSNQNCDLRNGGDGYLGEGNELHKTYFFFYETSDVQGIHNPGPPLDRFNLFDVSNVETKRVPISSDEADPSLSVPSSRLTSALGCVTSSSLKESVTAPVKDLLPEKPVAPNLFSNSVESASRRDQPQESASVSNQNFRDSDDGGSQLLCDNDNNKNDETCQVQKCSLEHNQTKDPPAPVNSDQCIKESQHLIFGRFAKDPSVPVNSDQFINELRQMRFGSFGSVMIGPGQPSGLPSQFLNDDSEKTSAFAVDLPLRHLNLQDGECHEEEEQQLKTNVANEQMAHQVNSDAPRSYHSSPYCDHTEPTQENQYMSSSATDFTFDISQVFNPVIAPSESVNTFPNAMHQQAYTRELNPWHSASPLIQSMPTASSLGRRLSSSMNEINRQTMNHHLYSQPNVPSGDYDNRMNYPCPLPTQNDTYDMPTSSFQQHGGSNNNAYHQPSIDAPLSLYRLSDLRQPAVAALTSTRSSAYGSTNGLAYGSAMLSHNTENSRFEHEYDFRAQFSNHLSSLQHQNGNSNMWTPQGHNDSRRQYRSAVPGHQNQQSLSFRHNQQQEERYRGI</sequence>
<feature type="compositionally biased region" description="Polar residues" evidence="1">
    <location>
        <begin position="382"/>
        <end position="393"/>
    </location>
</feature>
<feature type="region of interest" description="Disordered" evidence="1">
    <location>
        <begin position="214"/>
        <end position="247"/>
    </location>
</feature>
<dbReference type="Pfam" id="PF06972">
    <property type="entry name" value="GIP1_N"/>
    <property type="match status" value="1"/>
</dbReference>
<reference evidence="4" key="1">
    <citation type="journal article" date="2013" name="Nat. Genet.">
        <title>The Capsella rubella genome and the genomic consequences of rapid mating system evolution.</title>
        <authorList>
            <person name="Slotte T."/>
            <person name="Hazzouri K.M."/>
            <person name="Agren J.A."/>
            <person name="Koenig D."/>
            <person name="Maumus F."/>
            <person name="Guo Y.L."/>
            <person name="Steige K."/>
            <person name="Platts A.E."/>
            <person name="Escobar J.S."/>
            <person name="Newman L.K."/>
            <person name="Wang W."/>
            <person name="Mandakova T."/>
            <person name="Vello E."/>
            <person name="Smith L.M."/>
            <person name="Henz S.R."/>
            <person name="Steffen J."/>
            <person name="Takuno S."/>
            <person name="Brandvain Y."/>
            <person name="Coop G."/>
            <person name="Andolfatto P."/>
            <person name="Hu T.T."/>
            <person name="Blanchette M."/>
            <person name="Clark R.M."/>
            <person name="Quesneville H."/>
            <person name="Nordborg M."/>
            <person name="Gaut B.S."/>
            <person name="Lysak M.A."/>
            <person name="Jenkins J."/>
            <person name="Grimwood J."/>
            <person name="Chapman J."/>
            <person name="Prochnik S."/>
            <person name="Shu S."/>
            <person name="Rokhsar D."/>
            <person name="Schmutz J."/>
            <person name="Weigel D."/>
            <person name="Wright S.I."/>
        </authorList>
    </citation>
    <scope>NUCLEOTIDE SEQUENCE [LARGE SCALE GENOMIC DNA]</scope>
    <source>
        <strain evidence="4">cv. Monte Gargano</strain>
    </source>
</reference>
<accession>R0GVP6</accession>
<protein>
    <recommendedName>
        <fullName evidence="2">GBF-interacting protein 1 N-terminal domain-containing protein</fullName>
    </recommendedName>
</protein>
<dbReference type="STRING" id="81985.R0GVP6"/>
<feature type="compositionally biased region" description="Polar residues" evidence="1">
    <location>
        <begin position="224"/>
        <end position="234"/>
    </location>
</feature>
<dbReference type="AlphaFoldDB" id="R0GVP6"/>
<dbReference type="InterPro" id="IPR009719">
    <property type="entry name" value="GIP1_N"/>
</dbReference>
<feature type="compositionally biased region" description="Polar residues" evidence="1">
    <location>
        <begin position="90"/>
        <end position="104"/>
    </location>
</feature>
<keyword evidence="4" id="KW-1185">Reference proteome</keyword>
<evidence type="ECO:0000313" key="3">
    <source>
        <dbReference type="EMBL" id="EOA15253.1"/>
    </source>
</evidence>
<dbReference type="eggNOG" id="ENOG502QRB3">
    <property type="taxonomic scope" value="Eukaryota"/>
</dbReference>
<dbReference type="PANTHER" id="PTHR46445">
    <property type="entry name" value="RNA POLYMERASE II DEGRADATION FACTOR-LIKE PROTEIN (DUF1296)"/>
    <property type="match status" value="1"/>
</dbReference>
<feature type="compositionally biased region" description="Basic and acidic residues" evidence="1">
    <location>
        <begin position="76"/>
        <end position="89"/>
    </location>
</feature>
<feature type="compositionally biased region" description="Polar residues" evidence="1">
    <location>
        <begin position="636"/>
        <end position="647"/>
    </location>
</feature>
<feature type="non-terminal residue" evidence="3">
    <location>
        <position position="657"/>
    </location>
</feature>
<dbReference type="SUPFAM" id="SSF46934">
    <property type="entry name" value="UBA-like"/>
    <property type="match status" value="1"/>
</dbReference>
<organism evidence="3 4">
    <name type="scientific">Capsella rubella</name>
    <dbReference type="NCBI Taxonomy" id="81985"/>
    <lineage>
        <taxon>Eukaryota</taxon>
        <taxon>Viridiplantae</taxon>
        <taxon>Streptophyta</taxon>
        <taxon>Embryophyta</taxon>
        <taxon>Tracheophyta</taxon>
        <taxon>Spermatophyta</taxon>
        <taxon>Magnoliopsida</taxon>
        <taxon>eudicotyledons</taxon>
        <taxon>Gunneridae</taxon>
        <taxon>Pentapetalae</taxon>
        <taxon>rosids</taxon>
        <taxon>malvids</taxon>
        <taxon>Brassicales</taxon>
        <taxon>Brassicaceae</taxon>
        <taxon>Camelineae</taxon>
        <taxon>Capsella</taxon>
    </lineage>
</organism>
<feature type="domain" description="GBF-interacting protein 1 N-terminal" evidence="2">
    <location>
        <begin position="28"/>
        <end position="86"/>
    </location>
</feature>
<dbReference type="EMBL" id="KB870812">
    <property type="protein sequence ID" value="EOA15253.1"/>
    <property type="molecule type" value="Genomic_DNA"/>
</dbReference>